<evidence type="ECO:0000256" key="5">
    <source>
        <dbReference type="SAM" id="Phobius"/>
    </source>
</evidence>
<dbReference type="SUPFAM" id="SSF161084">
    <property type="entry name" value="MAPEG domain-like"/>
    <property type="match status" value="1"/>
</dbReference>
<dbReference type="EMBL" id="JBHLTG010000004">
    <property type="protein sequence ID" value="MFC0679450.1"/>
    <property type="molecule type" value="Genomic_DNA"/>
</dbReference>
<gene>
    <name evidence="6" type="ORF">ACFFGH_16560</name>
</gene>
<accession>A0ABV6RR49</accession>
<dbReference type="Proteomes" id="UP001589896">
    <property type="component" value="Unassembled WGS sequence"/>
</dbReference>
<organism evidence="6 7">
    <name type="scientific">Lysobacter korlensis</name>
    <dbReference type="NCBI Taxonomy" id="553636"/>
    <lineage>
        <taxon>Bacteria</taxon>
        <taxon>Pseudomonadati</taxon>
        <taxon>Pseudomonadota</taxon>
        <taxon>Gammaproteobacteria</taxon>
        <taxon>Lysobacterales</taxon>
        <taxon>Lysobacteraceae</taxon>
        <taxon>Lysobacter</taxon>
    </lineage>
</organism>
<evidence type="ECO:0000256" key="2">
    <source>
        <dbReference type="ARBA" id="ARBA00022692"/>
    </source>
</evidence>
<sequence length="177" mass="18830">MAVAAQPARPTLLLRRAKSLGSLCTRDPVSRMSISIAYWCVLAAALQPYLWILVAKLPRAGGDRYDNRDPRIWLAHQTDPRTQRANAAHQNSFEAFGPFAAGVVLAQVAGVDHTTIASLAVAFVLLRLCFGIFYLTGRSTLRSLVWAAAFACVIALLAQAAWAAAAAAATATVPASP</sequence>
<dbReference type="InterPro" id="IPR001129">
    <property type="entry name" value="Membr-assoc_MAPEG"/>
</dbReference>
<feature type="transmembrane region" description="Helical" evidence="5">
    <location>
        <begin position="36"/>
        <end position="54"/>
    </location>
</feature>
<evidence type="ECO:0000256" key="1">
    <source>
        <dbReference type="ARBA" id="ARBA00004370"/>
    </source>
</evidence>
<comment type="subcellular location">
    <subcellularLocation>
        <location evidence="1">Membrane</location>
    </subcellularLocation>
</comment>
<dbReference type="RefSeq" id="WP_386670288.1">
    <property type="nucleotide sequence ID" value="NZ_JBHLTG010000004.1"/>
</dbReference>
<keyword evidence="7" id="KW-1185">Reference proteome</keyword>
<proteinExistence type="predicted"/>
<dbReference type="InterPro" id="IPR023352">
    <property type="entry name" value="MAPEG-like_dom_sf"/>
</dbReference>
<dbReference type="PANTHER" id="PTHR35371">
    <property type="entry name" value="INNER MEMBRANE PROTEIN"/>
    <property type="match status" value="1"/>
</dbReference>
<dbReference type="PANTHER" id="PTHR35371:SF1">
    <property type="entry name" value="BLR7753 PROTEIN"/>
    <property type="match status" value="1"/>
</dbReference>
<feature type="transmembrane region" description="Helical" evidence="5">
    <location>
        <begin position="144"/>
        <end position="169"/>
    </location>
</feature>
<reference evidence="6 7" key="1">
    <citation type="submission" date="2024-09" db="EMBL/GenBank/DDBJ databases">
        <authorList>
            <person name="Sun Q."/>
            <person name="Mori K."/>
        </authorList>
    </citation>
    <scope>NUCLEOTIDE SEQUENCE [LARGE SCALE GENOMIC DNA]</scope>
    <source>
        <strain evidence="6 7">KCTC 23076</strain>
    </source>
</reference>
<keyword evidence="3 5" id="KW-1133">Transmembrane helix</keyword>
<comment type="caution">
    <text evidence="6">The sequence shown here is derived from an EMBL/GenBank/DDBJ whole genome shotgun (WGS) entry which is preliminary data.</text>
</comment>
<dbReference type="Pfam" id="PF01124">
    <property type="entry name" value="MAPEG"/>
    <property type="match status" value="1"/>
</dbReference>
<evidence type="ECO:0000313" key="6">
    <source>
        <dbReference type="EMBL" id="MFC0679450.1"/>
    </source>
</evidence>
<evidence type="ECO:0000256" key="3">
    <source>
        <dbReference type="ARBA" id="ARBA00022989"/>
    </source>
</evidence>
<protein>
    <submittedName>
        <fullName evidence="6">MAPEG family protein</fullName>
    </submittedName>
</protein>
<keyword evidence="4 5" id="KW-0472">Membrane</keyword>
<keyword evidence="2 5" id="KW-0812">Transmembrane</keyword>
<dbReference type="Gene3D" id="1.20.120.550">
    <property type="entry name" value="Membrane associated eicosanoid/glutathione metabolism-like domain"/>
    <property type="match status" value="1"/>
</dbReference>
<evidence type="ECO:0000313" key="7">
    <source>
        <dbReference type="Proteomes" id="UP001589896"/>
    </source>
</evidence>
<name>A0ABV6RR49_9GAMM</name>
<feature type="transmembrane region" description="Helical" evidence="5">
    <location>
        <begin position="116"/>
        <end position="137"/>
    </location>
</feature>
<evidence type="ECO:0000256" key="4">
    <source>
        <dbReference type="ARBA" id="ARBA00023136"/>
    </source>
</evidence>